<dbReference type="AlphaFoldDB" id="A0A1V9ZCT2"/>
<keyword evidence="1" id="KW-0472">Membrane</keyword>
<organism evidence="2 3">
    <name type="scientific">Achlya hypogyna</name>
    <name type="common">Oomycete</name>
    <name type="synonym">Protoachlya hypogyna</name>
    <dbReference type="NCBI Taxonomy" id="1202772"/>
    <lineage>
        <taxon>Eukaryota</taxon>
        <taxon>Sar</taxon>
        <taxon>Stramenopiles</taxon>
        <taxon>Oomycota</taxon>
        <taxon>Saprolegniomycetes</taxon>
        <taxon>Saprolegniales</taxon>
        <taxon>Achlyaceae</taxon>
        <taxon>Achlya</taxon>
    </lineage>
</organism>
<protein>
    <submittedName>
        <fullName evidence="2">Uncharacterized protein</fullName>
    </submittedName>
</protein>
<reference evidence="2 3" key="1">
    <citation type="journal article" date="2014" name="Genome Biol. Evol.">
        <title>The secreted proteins of Achlya hypogyna and Thraustotheca clavata identify the ancestral oomycete secretome and reveal gene acquisitions by horizontal gene transfer.</title>
        <authorList>
            <person name="Misner I."/>
            <person name="Blouin N."/>
            <person name="Leonard G."/>
            <person name="Richards T.A."/>
            <person name="Lane C.E."/>
        </authorList>
    </citation>
    <scope>NUCLEOTIDE SEQUENCE [LARGE SCALE GENOMIC DNA]</scope>
    <source>
        <strain evidence="2 3">ATCC 48635</strain>
    </source>
</reference>
<evidence type="ECO:0000313" key="2">
    <source>
        <dbReference type="EMBL" id="OQR95721.1"/>
    </source>
</evidence>
<dbReference type="Gene3D" id="3.80.10.10">
    <property type="entry name" value="Ribonuclease Inhibitor"/>
    <property type="match status" value="1"/>
</dbReference>
<accession>A0A1V9ZCT2</accession>
<dbReference type="EMBL" id="JNBR01000223">
    <property type="protein sequence ID" value="OQR95721.1"/>
    <property type="molecule type" value="Genomic_DNA"/>
</dbReference>
<feature type="non-terminal residue" evidence="2">
    <location>
        <position position="295"/>
    </location>
</feature>
<dbReference type="InterPro" id="IPR032675">
    <property type="entry name" value="LRR_dom_sf"/>
</dbReference>
<keyword evidence="1" id="KW-0812">Transmembrane</keyword>
<keyword evidence="3" id="KW-1185">Reference proteome</keyword>
<evidence type="ECO:0000256" key="1">
    <source>
        <dbReference type="SAM" id="Phobius"/>
    </source>
</evidence>
<feature type="transmembrane region" description="Helical" evidence="1">
    <location>
        <begin position="211"/>
        <end position="234"/>
    </location>
</feature>
<proteinExistence type="predicted"/>
<sequence>NLWKTTDLSPQVAWPPKLKTLKIKGGPAEILIPTLPLTVTSIEWTMASLSHLPAIAPQWQVIDLSFNSVRNLVNADLSNVTYLSLDQNFLGKIENVTFSPKLKYFKCSGSLATLTLSKSSFDAFNKLQKIFNETSADIGFRVGDNFASNIDTSSCTRANGVVLPLWAKYTNFSACVVSDAAAPVPAVATTTVTPTTSTNAPSSEVQSSSNVGAIVGGSIAAVAALVALASFCLWKRRQQEAKTSDYYDTTTTPMHKDGYNITGDKSLSKDPEIAGYVNLEPLRLLRLVPTELVVT</sequence>
<keyword evidence="1" id="KW-1133">Transmembrane helix</keyword>
<dbReference type="SUPFAM" id="SSF52058">
    <property type="entry name" value="L domain-like"/>
    <property type="match status" value="1"/>
</dbReference>
<gene>
    <name evidence="2" type="ORF">ACHHYP_00055</name>
</gene>
<dbReference type="STRING" id="1202772.A0A1V9ZCT2"/>
<dbReference type="Proteomes" id="UP000243579">
    <property type="component" value="Unassembled WGS sequence"/>
</dbReference>
<feature type="non-terminal residue" evidence="2">
    <location>
        <position position="1"/>
    </location>
</feature>
<name>A0A1V9ZCT2_ACHHY</name>
<evidence type="ECO:0000313" key="3">
    <source>
        <dbReference type="Proteomes" id="UP000243579"/>
    </source>
</evidence>
<comment type="caution">
    <text evidence="2">The sequence shown here is derived from an EMBL/GenBank/DDBJ whole genome shotgun (WGS) entry which is preliminary data.</text>
</comment>